<name>B9L7M3_NAUPA</name>
<evidence type="ECO:0000313" key="2">
    <source>
        <dbReference type="EMBL" id="ACM93086.1"/>
    </source>
</evidence>
<keyword evidence="1" id="KW-0732">Signal</keyword>
<feature type="signal peptide" evidence="1">
    <location>
        <begin position="1"/>
        <end position="20"/>
    </location>
</feature>
<dbReference type="STRING" id="598659.NAMH_0207"/>
<feature type="chain" id="PRO_5002888370" evidence="1">
    <location>
        <begin position="21"/>
        <end position="157"/>
    </location>
</feature>
<organism evidence="2 3">
    <name type="scientific">Nautilia profundicola (strain ATCC BAA-1463 / DSM 18972 / AmH)</name>
    <dbReference type="NCBI Taxonomy" id="598659"/>
    <lineage>
        <taxon>Bacteria</taxon>
        <taxon>Pseudomonadati</taxon>
        <taxon>Campylobacterota</taxon>
        <taxon>Epsilonproteobacteria</taxon>
        <taxon>Nautiliales</taxon>
        <taxon>Nautiliaceae</taxon>
        <taxon>Nautilia</taxon>
    </lineage>
</organism>
<dbReference type="Proteomes" id="UP000000448">
    <property type="component" value="Chromosome"/>
</dbReference>
<protein>
    <submittedName>
        <fullName evidence="2">Lipoprotein</fullName>
    </submittedName>
</protein>
<reference evidence="2 3" key="1">
    <citation type="journal article" date="2009" name="PLoS Genet.">
        <title>Adaptations to submarine hydrothermal environments exemplified by the genome of Nautilia profundicola.</title>
        <authorList>
            <person name="Campbell B.J."/>
            <person name="Smith J.L."/>
            <person name="Hanson T.E."/>
            <person name="Klotz M.G."/>
            <person name="Stein L.Y."/>
            <person name="Lee C.K."/>
            <person name="Wu D."/>
            <person name="Robinson J.M."/>
            <person name="Khouri H.M."/>
            <person name="Eisen J.A."/>
            <person name="Cary S.C."/>
        </authorList>
    </citation>
    <scope>NUCLEOTIDE SEQUENCE [LARGE SCALE GENOMIC DNA]</scope>
    <source>
        <strain evidence="3">ATCC BAA-1463 / DSM 18972 / AmH</strain>
    </source>
</reference>
<sequence length="157" mass="18263">MKRLLFLAPLIFLGCSVSNTTTKVTEFTKCYVHQLPAPFWVCYQSSFLSVGKVHADKLNRLKQEEAYSLGVSELVAKLQSKTKLFLRKLGLEDKNIDSEIKDFVILNALQGDSWYSKDEKMIYVQVKIDKEEFKKFLFDKCKKIDKKVLENTFDETF</sequence>
<evidence type="ECO:0000256" key="1">
    <source>
        <dbReference type="SAM" id="SignalP"/>
    </source>
</evidence>
<keyword evidence="3" id="KW-1185">Reference proteome</keyword>
<keyword evidence="2" id="KW-0449">Lipoprotein</keyword>
<dbReference type="PROSITE" id="PS51257">
    <property type="entry name" value="PROKAR_LIPOPROTEIN"/>
    <property type="match status" value="1"/>
</dbReference>
<dbReference type="AlphaFoldDB" id="B9L7M3"/>
<dbReference type="OrthoDB" id="5372933at2"/>
<dbReference type="KEGG" id="nam:NAMH_0207"/>
<accession>B9L7M3</accession>
<gene>
    <name evidence="2" type="ordered locus">NAMH_0207</name>
</gene>
<dbReference type="RefSeq" id="WP_015902138.1">
    <property type="nucleotide sequence ID" value="NC_012115.1"/>
</dbReference>
<dbReference type="HOGENOM" id="CLU_1675994_0_0_7"/>
<dbReference type="EMBL" id="CP001279">
    <property type="protein sequence ID" value="ACM93086.1"/>
    <property type="molecule type" value="Genomic_DNA"/>
</dbReference>
<proteinExistence type="predicted"/>
<evidence type="ECO:0000313" key="3">
    <source>
        <dbReference type="Proteomes" id="UP000000448"/>
    </source>
</evidence>